<evidence type="ECO:0000313" key="1">
    <source>
        <dbReference type="EMBL" id="MEN7538799.1"/>
    </source>
</evidence>
<dbReference type="Proteomes" id="UP001484535">
    <property type="component" value="Unassembled WGS sequence"/>
</dbReference>
<dbReference type="EMBL" id="JBDLBR010000011">
    <property type="protein sequence ID" value="MEN7538799.1"/>
    <property type="molecule type" value="Genomic_DNA"/>
</dbReference>
<accession>A0ABV0D0Y7</accession>
<sequence length="62" mass="6740">MSVHVRLARAAVSAAIVTLSEAVRYQLVSEVESDRFSAEDTLVERIMQRLAECETEGDAGTA</sequence>
<evidence type="ECO:0000313" key="2">
    <source>
        <dbReference type="Proteomes" id="UP001484535"/>
    </source>
</evidence>
<gene>
    <name evidence="1" type="ORF">ABDJ38_16640</name>
</gene>
<organism evidence="1 2">
    <name type="scientific">Aurantiacibacter flavus</name>
    <dbReference type="NCBI Taxonomy" id="3145232"/>
    <lineage>
        <taxon>Bacteria</taxon>
        <taxon>Pseudomonadati</taxon>
        <taxon>Pseudomonadota</taxon>
        <taxon>Alphaproteobacteria</taxon>
        <taxon>Sphingomonadales</taxon>
        <taxon>Erythrobacteraceae</taxon>
        <taxon>Aurantiacibacter</taxon>
    </lineage>
</organism>
<name>A0ABV0D0Y7_9SPHN</name>
<evidence type="ECO:0008006" key="3">
    <source>
        <dbReference type="Google" id="ProtNLM"/>
    </source>
</evidence>
<comment type="caution">
    <text evidence="1">The sequence shown here is derived from an EMBL/GenBank/DDBJ whole genome shotgun (WGS) entry which is preliminary data.</text>
</comment>
<proteinExistence type="predicted"/>
<dbReference type="RefSeq" id="WP_346786262.1">
    <property type="nucleotide sequence ID" value="NZ_JBDLBR010000011.1"/>
</dbReference>
<protein>
    <recommendedName>
        <fullName evidence="3">CopG family transcriptional regulator</fullName>
    </recommendedName>
</protein>
<keyword evidence="2" id="KW-1185">Reference proteome</keyword>
<reference evidence="1 2" key="1">
    <citation type="submission" date="2024-05" db="EMBL/GenBank/DDBJ databases">
        <authorList>
            <person name="Park S."/>
        </authorList>
    </citation>
    <scope>NUCLEOTIDE SEQUENCE [LARGE SCALE GENOMIC DNA]</scope>
    <source>
        <strain evidence="1 2">DGU5</strain>
    </source>
</reference>